<dbReference type="KEGG" id="cace:CACET_c01460"/>
<gene>
    <name evidence="1" type="ORF">CACET_c01460</name>
</gene>
<protein>
    <submittedName>
        <fullName evidence="1">Uncharacterized protein</fullName>
    </submittedName>
</protein>
<dbReference type="PATRIC" id="fig|84022.5.peg.4013"/>
<reference evidence="1 2" key="1">
    <citation type="submission" date="2014-10" db="EMBL/GenBank/DDBJ databases">
        <title>Genome sequence of Clostridium aceticum DSM 1496.</title>
        <authorList>
            <person name="Poehlein A."/>
            <person name="Schiel-Bengelsdorf B."/>
            <person name="Gottschalk G."/>
            <person name="Duerre P."/>
            <person name="Daniel R."/>
        </authorList>
    </citation>
    <scope>NUCLEOTIDE SEQUENCE [LARGE SCALE GENOMIC DNA]</scope>
    <source>
        <strain evidence="1 2">DSM 1496</strain>
    </source>
</reference>
<sequence length="71" mass="8012">MNYLIKRKKLVYRGAKLGGDPYIDIDIIVKKTQKLVMGDYVVISCYSILTAGGGIRIDDEVISVIFYLKII</sequence>
<dbReference type="EMBL" id="CP009687">
    <property type="protein sequence ID" value="AKL93664.1"/>
    <property type="molecule type" value="Genomic_DNA"/>
</dbReference>
<dbReference type="RefSeq" id="WP_044824651.1">
    <property type="nucleotide sequence ID" value="NZ_CP009687.1"/>
</dbReference>
<dbReference type="STRING" id="84022.CACET_c01460"/>
<keyword evidence="2" id="KW-1185">Reference proteome</keyword>
<evidence type="ECO:0000313" key="2">
    <source>
        <dbReference type="Proteomes" id="UP000035704"/>
    </source>
</evidence>
<accession>A0A0D8IAY4</accession>
<dbReference type="AlphaFoldDB" id="A0A0D8IAY4"/>
<dbReference type="Proteomes" id="UP000035704">
    <property type="component" value="Chromosome"/>
</dbReference>
<proteinExistence type="predicted"/>
<organism evidence="1 2">
    <name type="scientific">Clostridium aceticum</name>
    <dbReference type="NCBI Taxonomy" id="84022"/>
    <lineage>
        <taxon>Bacteria</taxon>
        <taxon>Bacillati</taxon>
        <taxon>Bacillota</taxon>
        <taxon>Clostridia</taxon>
        <taxon>Eubacteriales</taxon>
        <taxon>Clostridiaceae</taxon>
        <taxon>Clostridium</taxon>
    </lineage>
</organism>
<name>A0A0D8IAY4_9CLOT</name>
<evidence type="ECO:0000313" key="1">
    <source>
        <dbReference type="EMBL" id="AKL93664.1"/>
    </source>
</evidence>